<dbReference type="EMBL" id="PVXM01000031">
    <property type="protein sequence ID" value="PRR71947.1"/>
    <property type="molecule type" value="Genomic_DNA"/>
</dbReference>
<keyword evidence="1" id="KW-0812">Transmembrane</keyword>
<keyword evidence="4" id="KW-1185">Reference proteome</keyword>
<accession>A0A2T0AR39</accession>
<protein>
    <submittedName>
        <fullName evidence="3">TadE-like protein</fullName>
    </submittedName>
</protein>
<evidence type="ECO:0000256" key="1">
    <source>
        <dbReference type="SAM" id="Phobius"/>
    </source>
</evidence>
<comment type="caution">
    <text evidence="3">The sequence shown here is derived from an EMBL/GenBank/DDBJ whole genome shotgun (WGS) entry which is preliminary data.</text>
</comment>
<feature type="domain" description="TadE-like" evidence="2">
    <location>
        <begin position="9"/>
        <end position="51"/>
    </location>
</feature>
<dbReference type="AlphaFoldDB" id="A0A2T0AR39"/>
<reference evidence="3 4" key="1">
    <citation type="submission" date="2018-03" db="EMBL/GenBank/DDBJ databases">
        <title>Genome sequence of Moorella humiferrea DSM 23265.</title>
        <authorList>
            <person name="Poehlein A."/>
            <person name="Daniel R."/>
        </authorList>
    </citation>
    <scope>NUCLEOTIDE SEQUENCE [LARGE SCALE GENOMIC DNA]</scope>
    <source>
        <strain evidence="3 4">DSM 23265</strain>
    </source>
</reference>
<proteinExistence type="predicted"/>
<keyword evidence="1" id="KW-0472">Membrane</keyword>
<sequence>MRLHKDERGNVILEFALVFPIFIALVLGTINFAILLNNHIVAASAARDAGRTAAVTGRLADALSKGQKILEAAGLGQGKGDVRVSGLGSRNERVTATVTYRTPVFAPGIAAFLGGKAMDNEITLEQQSSYYVEYRNRTEPDRTRPVCVGCSCSGECW</sequence>
<name>A0A2T0AR39_9FIRM</name>
<dbReference type="Pfam" id="PF07811">
    <property type="entry name" value="TadE"/>
    <property type="match status" value="1"/>
</dbReference>
<evidence type="ECO:0000313" key="4">
    <source>
        <dbReference type="Proteomes" id="UP000238415"/>
    </source>
</evidence>
<dbReference type="InterPro" id="IPR012495">
    <property type="entry name" value="TadE-like_dom"/>
</dbReference>
<gene>
    <name evidence="3" type="ORF">MOHU_15790</name>
</gene>
<evidence type="ECO:0000313" key="3">
    <source>
        <dbReference type="EMBL" id="PRR71947.1"/>
    </source>
</evidence>
<organism evidence="3 4">
    <name type="scientific">Neomoorella humiferrea</name>
    <dbReference type="NCBI Taxonomy" id="676965"/>
    <lineage>
        <taxon>Bacteria</taxon>
        <taxon>Bacillati</taxon>
        <taxon>Bacillota</taxon>
        <taxon>Clostridia</taxon>
        <taxon>Neomoorellales</taxon>
        <taxon>Neomoorellaceae</taxon>
        <taxon>Neomoorella</taxon>
    </lineage>
</organism>
<keyword evidence="1" id="KW-1133">Transmembrane helix</keyword>
<feature type="transmembrane region" description="Helical" evidence="1">
    <location>
        <begin position="12"/>
        <end position="36"/>
    </location>
</feature>
<dbReference type="OrthoDB" id="7907064at2"/>
<dbReference type="Proteomes" id="UP000238415">
    <property type="component" value="Unassembled WGS sequence"/>
</dbReference>
<evidence type="ECO:0000259" key="2">
    <source>
        <dbReference type="Pfam" id="PF07811"/>
    </source>
</evidence>
<dbReference type="RefSeq" id="WP_106005537.1">
    <property type="nucleotide sequence ID" value="NZ_CP136419.1"/>
</dbReference>